<dbReference type="WBParaSite" id="maker-PairedContig_1906-snap-gene-1.22-mRNA-1">
    <property type="protein sequence ID" value="maker-PairedContig_1906-snap-gene-1.22-mRNA-1"/>
    <property type="gene ID" value="maker-PairedContig_1906-snap-gene-1.22"/>
</dbReference>
<proteinExistence type="predicted"/>
<accession>A0A1I8EFR3</accession>
<protein>
    <submittedName>
        <fullName evidence="1">Uncharacterized protein</fullName>
    </submittedName>
</protein>
<organism evidence="1">
    <name type="scientific">Wuchereria bancrofti</name>
    <dbReference type="NCBI Taxonomy" id="6293"/>
    <lineage>
        <taxon>Eukaryota</taxon>
        <taxon>Metazoa</taxon>
        <taxon>Ecdysozoa</taxon>
        <taxon>Nematoda</taxon>
        <taxon>Chromadorea</taxon>
        <taxon>Rhabditida</taxon>
        <taxon>Spirurina</taxon>
        <taxon>Spiruromorpha</taxon>
        <taxon>Filarioidea</taxon>
        <taxon>Onchocercidae</taxon>
        <taxon>Wuchereria</taxon>
    </lineage>
</organism>
<name>A0A1I8EFR3_WUCBA</name>
<sequence>MSRDLTCDETMPSIDEVERRDGRRFFQQSINVPIARISPVVPSVALQQNSRQFMKTYIRSQANAPFPAGCSNGSQKVVHYGTTSVSSIPQCATAVPGRSKLVTIRPVGAAHSFLKSYDIAQLSGNPMTTVYLQQQHNLHLAGAQQPVLPLSPRARELEESRVVRSSPAAFTNCGNIDSRRYLPSGRNVVGVGDIPVRSSIRVNPIISSADFLRGAKVVTRISDERADMKPVMIPAPTVNITCSASVTASTASVTALHDTCIPIPAGQHDGIVGTSYPGPSARPTILRKNRESGSLSAVRRLIVAEAHANPYQEVLASPLTAVKDNSRRIFFFNF</sequence>
<dbReference type="AlphaFoldDB" id="A0A1I8EFR3"/>
<reference evidence="1" key="1">
    <citation type="submission" date="2016-11" db="UniProtKB">
        <authorList>
            <consortium name="WormBaseParasite"/>
        </authorList>
    </citation>
    <scope>IDENTIFICATION</scope>
    <source>
        <strain evidence="1">pt0022</strain>
    </source>
</reference>
<evidence type="ECO:0000313" key="1">
    <source>
        <dbReference type="WBParaSite" id="maker-PairedContig_1906-snap-gene-1.22-mRNA-1"/>
    </source>
</evidence>